<dbReference type="OrthoDB" id="6115472at2759"/>
<gene>
    <name evidence="2" type="ORF">MGAL_10B025055</name>
</gene>
<dbReference type="PANTHER" id="PTHR19143:SF458">
    <property type="entry name" value="FIBRINOGEN C-TERMINAL DOMAIN-CONTAINING PROTEIN-RELATED"/>
    <property type="match status" value="1"/>
</dbReference>
<dbReference type="InterPro" id="IPR050373">
    <property type="entry name" value="Fibrinogen_C-term_domain"/>
</dbReference>
<dbReference type="PROSITE" id="PS51406">
    <property type="entry name" value="FIBRINOGEN_C_2"/>
    <property type="match status" value="1"/>
</dbReference>
<dbReference type="InterPro" id="IPR002181">
    <property type="entry name" value="Fibrinogen_a/b/g_C_dom"/>
</dbReference>
<dbReference type="Pfam" id="PF00147">
    <property type="entry name" value="Fibrinogen_C"/>
    <property type="match status" value="1"/>
</dbReference>
<sequence length="212" mass="23774">MAALTALVKEMKEEISAMKSAMVSGFTSVCPLIAAQTKPKDCRDYQLLGRNVSGVYNIYLPESKEKTQVYCDMETEGGGWTVIQKRRDGTQNFYTSYNDYEVGFGNVTSEHWLGNKNIYTITRYSGDAGDSLAFDHNGHGFSTADHDKDGSRDINCAQKHHGGYWYSGCFKSNINGLWGKPGEQGIIWGSFHSWQMYVLKETTMMIRPTALN</sequence>
<proteinExistence type="predicted"/>
<dbReference type="NCBIfam" id="NF040941">
    <property type="entry name" value="GGGWT_bact"/>
    <property type="match status" value="1"/>
</dbReference>
<comment type="caution">
    <text evidence="2">The sequence shown here is derived from an EMBL/GenBank/DDBJ whole genome shotgun (WGS) entry which is preliminary data.</text>
</comment>
<accession>A0A8B6GQY9</accession>
<dbReference type="PANTHER" id="PTHR19143">
    <property type="entry name" value="FIBRINOGEN/TENASCIN/ANGIOPOEITIN"/>
    <property type="match status" value="1"/>
</dbReference>
<keyword evidence="3" id="KW-1185">Reference proteome</keyword>
<evidence type="ECO:0000313" key="3">
    <source>
        <dbReference type="Proteomes" id="UP000596742"/>
    </source>
</evidence>
<evidence type="ECO:0000313" key="2">
    <source>
        <dbReference type="EMBL" id="VDI67768.1"/>
    </source>
</evidence>
<name>A0A8B6GQY9_MYTGA</name>
<dbReference type="InterPro" id="IPR036056">
    <property type="entry name" value="Fibrinogen-like_C"/>
</dbReference>
<feature type="domain" description="Fibrinogen C-terminal" evidence="1">
    <location>
        <begin position="33"/>
        <end position="210"/>
    </location>
</feature>
<reference evidence="2" key="1">
    <citation type="submission" date="2018-11" db="EMBL/GenBank/DDBJ databases">
        <authorList>
            <person name="Alioto T."/>
            <person name="Alioto T."/>
        </authorList>
    </citation>
    <scope>NUCLEOTIDE SEQUENCE</scope>
</reference>
<dbReference type="AlphaFoldDB" id="A0A8B6GQY9"/>
<dbReference type="SMART" id="SM00186">
    <property type="entry name" value="FBG"/>
    <property type="match status" value="1"/>
</dbReference>
<dbReference type="Gene3D" id="3.90.215.10">
    <property type="entry name" value="Gamma Fibrinogen, chain A, domain 1"/>
    <property type="match status" value="2"/>
</dbReference>
<dbReference type="InterPro" id="IPR014716">
    <property type="entry name" value="Fibrinogen_a/b/g_C_1"/>
</dbReference>
<organism evidence="2 3">
    <name type="scientific">Mytilus galloprovincialis</name>
    <name type="common">Mediterranean mussel</name>
    <dbReference type="NCBI Taxonomy" id="29158"/>
    <lineage>
        <taxon>Eukaryota</taxon>
        <taxon>Metazoa</taxon>
        <taxon>Spiralia</taxon>
        <taxon>Lophotrochozoa</taxon>
        <taxon>Mollusca</taxon>
        <taxon>Bivalvia</taxon>
        <taxon>Autobranchia</taxon>
        <taxon>Pteriomorphia</taxon>
        <taxon>Mytilida</taxon>
        <taxon>Mytiloidea</taxon>
        <taxon>Mytilidae</taxon>
        <taxon>Mytilinae</taxon>
        <taxon>Mytilus</taxon>
    </lineage>
</organism>
<dbReference type="SUPFAM" id="SSF56496">
    <property type="entry name" value="Fibrinogen C-terminal domain-like"/>
    <property type="match status" value="1"/>
</dbReference>
<dbReference type="Proteomes" id="UP000596742">
    <property type="component" value="Unassembled WGS sequence"/>
</dbReference>
<dbReference type="GO" id="GO:0005615">
    <property type="term" value="C:extracellular space"/>
    <property type="evidence" value="ECO:0007669"/>
    <property type="project" value="TreeGrafter"/>
</dbReference>
<evidence type="ECO:0000259" key="1">
    <source>
        <dbReference type="PROSITE" id="PS51406"/>
    </source>
</evidence>
<dbReference type="EMBL" id="UYJE01008841">
    <property type="protein sequence ID" value="VDI67768.1"/>
    <property type="molecule type" value="Genomic_DNA"/>
</dbReference>
<protein>
    <recommendedName>
        <fullName evidence="1">Fibrinogen C-terminal domain-containing protein</fullName>
    </recommendedName>
</protein>
<dbReference type="CDD" id="cd00087">
    <property type="entry name" value="FReD"/>
    <property type="match status" value="1"/>
</dbReference>